<comment type="caution">
    <text evidence="6">The sequence shown here is derived from an EMBL/GenBank/DDBJ whole genome shotgun (WGS) entry which is preliminary data.</text>
</comment>
<dbReference type="eggNOG" id="COG0582">
    <property type="taxonomic scope" value="Bacteria"/>
</dbReference>
<gene>
    <name evidence="6" type="ORF">JCM16418_1395</name>
</gene>
<dbReference type="InterPro" id="IPR002104">
    <property type="entry name" value="Integrase_catalytic"/>
</dbReference>
<name>W7YY75_9BACL</name>
<dbReference type="GO" id="GO:0003677">
    <property type="term" value="F:DNA binding"/>
    <property type="evidence" value="ECO:0007669"/>
    <property type="project" value="UniProtKB-UniRule"/>
</dbReference>
<dbReference type="GO" id="GO:0015074">
    <property type="term" value="P:DNA integration"/>
    <property type="evidence" value="ECO:0007669"/>
    <property type="project" value="InterPro"/>
</dbReference>
<dbReference type="Gene3D" id="1.10.150.130">
    <property type="match status" value="1"/>
</dbReference>
<dbReference type="PROSITE" id="PS51900">
    <property type="entry name" value="CB"/>
    <property type="match status" value="1"/>
</dbReference>
<dbReference type="SUPFAM" id="SSF56349">
    <property type="entry name" value="DNA breaking-rejoining enzymes"/>
    <property type="match status" value="1"/>
</dbReference>
<dbReference type="InterPro" id="IPR011010">
    <property type="entry name" value="DNA_brk_join_enz"/>
</dbReference>
<evidence type="ECO:0000256" key="2">
    <source>
        <dbReference type="ARBA" id="ARBA00023172"/>
    </source>
</evidence>
<reference evidence="6 7" key="1">
    <citation type="journal article" date="2014" name="Genome Announc.">
        <title>Draft Genome Sequence of Paenibacillus pini JCM 16418T, Isolated from the Rhizosphere of Pine Tree.</title>
        <authorList>
            <person name="Yuki M."/>
            <person name="Oshima K."/>
            <person name="Suda W."/>
            <person name="Oshida Y."/>
            <person name="Kitamura K."/>
            <person name="Iida Y."/>
            <person name="Hattori M."/>
            <person name="Ohkuma M."/>
        </authorList>
    </citation>
    <scope>NUCLEOTIDE SEQUENCE [LARGE SCALE GENOMIC DNA]</scope>
    <source>
        <strain evidence="6 7">JCM 16418</strain>
    </source>
</reference>
<feature type="domain" description="Core-binding (CB)" evidence="5">
    <location>
        <begin position="51"/>
        <end position="160"/>
    </location>
</feature>
<dbReference type="InterPro" id="IPR044068">
    <property type="entry name" value="CB"/>
</dbReference>
<evidence type="ECO:0000313" key="6">
    <source>
        <dbReference type="EMBL" id="GAF07379.1"/>
    </source>
</evidence>
<organism evidence="6 7">
    <name type="scientific">Paenibacillus pini JCM 16418</name>
    <dbReference type="NCBI Taxonomy" id="1236976"/>
    <lineage>
        <taxon>Bacteria</taxon>
        <taxon>Bacillati</taxon>
        <taxon>Bacillota</taxon>
        <taxon>Bacilli</taxon>
        <taxon>Bacillales</taxon>
        <taxon>Paenibacillaceae</taxon>
        <taxon>Paenibacillus</taxon>
    </lineage>
</organism>
<evidence type="ECO:0000313" key="7">
    <source>
        <dbReference type="Proteomes" id="UP000019364"/>
    </source>
</evidence>
<evidence type="ECO:0000259" key="4">
    <source>
        <dbReference type="PROSITE" id="PS51898"/>
    </source>
</evidence>
<evidence type="ECO:0000256" key="3">
    <source>
        <dbReference type="PROSITE-ProRule" id="PRU01248"/>
    </source>
</evidence>
<keyword evidence="7" id="KW-1185">Reference proteome</keyword>
<dbReference type="RefSeq" id="WP_036647013.1">
    <property type="nucleotide sequence ID" value="NZ_BAVZ01000003.1"/>
</dbReference>
<dbReference type="OrthoDB" id="568347at2"/>
<keyword evidence="1 3" id="KW-0238">DNA-binding</keyword>
<dbReference type="GO" id="GO:0006310">
    <property type="term" value="P:DNA recombination"/>
    <property type="evidence" value="ECO:0007669"/>
    <property type="project" value="UniProtKB-KW"/>
</dbReference>
<dbReference type="STRING" id="1236976.JCM16418_1395"/>
<keyword evidence="2" id="KW-0233">DNA recombination</keyword>
<dbReference type="InterPro" id="IPR013762">
    <property type="entry name" value="Integrase-like_cat_sf"/>
</dbReference>
<dbReference type="InterPro" id="IPR010998">
    <property type="entry name" value="Integrase_recombinase_N"/>
</dbReference>
<accession>W7YY75</accession>
<dbReference type="PROSITE" id="PS51898">
    <property type="entry name" value="TYR_RECOMBINASE"/>
    <property type="match status" value="1"/>
</dbReference>
<proteinExistence type="predicted"/>
<sequence length="513" mass="60251">MKKNKILSIENQYGKNRLNLQVDFLKELEKDKWDVRSLGIPYNQHRADYSISFEHIPSNYRNMVKSYVQQRVIERDSITWQTAKQDVLGITNFFSFLNIAHPEWTDLTELTRGDIDSYYSYLKSNPMGGSSPSQYRGQDPTNSYICTKIASLETFLYYMQRYDWKEAPTKPVRSLIYQEDRPKLPVKKENQFSFMSDFVWDQINENISKIDSQYVPIVMLMERTGLHLVEILSLLVDCLKSGPDGNWLISERTRMKQIPISQEIADLIKNQQQFINEMFPNEMNPNKLLFLRYKGKTKFRGQPYNQQSMIRQLKTFAIQNNIKDENGNVFNFCSLSFRHRFGVKQIMNGMTIVDLQKVTGHVTPVMPVMYAKINDFTIQNHFEKITSFNGVYLHPISGHPENTTMSEQAYKNQVPLDWLKRNMNEIRLEQGYCVKSPRTHCQYLNQASEPPCIIFKCLSFYVDQTFSDYYDTEIEKMENVVNEALKQGKHRYSELVKAKMDKFVEIRTAGGWT</sequence>
<evidence type="ECO:0000259" key="5">
    <source>
        <dbReference type="PROSITE" id="PS51900"/>
    </source>
</evidence>
<dbReference type="Gene3D" id="1.10.443.10">
    <property type="entry name" value="Intergrase catalytic core"/>
    <property type="match status" value="1"/>
</dbReference>
<feature type="domain" description="Tyr recombinase" evidence="4">
    <location>
        <begin position="193"/>
        <end position="383"/>
    </location>
</feature>
<dbReference type="Pfam" id="PF00589">
    <property type="entry name" value="Phage_integrase"/>
    <property type="match status" value="1"/>
</dbReference>
<dbReference type="Proteomes" id="UP000019364">
    <property type="component" value="Unassembled WGS sequence"/>
</dbReference>
<protein>
    <submittedName>
        <fullName evidence="6">Mobile element protein</fullName>
    </submittedName>
</protein>
<dbReference type="EMBL" id="BAVZ01000003">
    <property type="protein sequence ID" value="GAF07379.1"/>
    <property type="molecule type" value="Genomic_DNA"/>
</dbReference>
<evidence type="ECO:0000256" key="1">
    <source>
        <dbReference type="ARBA" id="ARBA00023125"/>
    </source>
</evidence>
<dbReference type="AlphaFoldDB" id="W7YY75"/>